<protein>
    <submittedName>
        <fullName evidence="1">Uncharacterized protein</fullName>
    </submittedName>
</protein>
<organism evidence="1 2">
    <name type="scientific">Mucilaginibacter pankratovii</name>
    <dbReference type="NCBI Taxonomy" id="2772110"/>
    <lineage>
        <taxon>Bacteria</taxon>
        <taxon>Pseudomonadati</taxon>
        <taxon>Bacteroidota</taxon>
        <taxon>Sphingobacteriia</taxon>
        <taxon>Sphingobacteriales</taxon>
        <taxon>Sphingobacteriaceae</taxon>
        <taxon>Mucilaginibacter</taxon>
    </lineage>
</organism>
<sequence length="68" mass="7907">MGTTRLNARHGQTILTWLIYVDGVYNCTLTNNSGSYYNKFYYFVGTNHWYGGTNPTGQQIEMYNMTTY</sequence>
<accession>A0ABR7WPE4</accession>
<name>A0ABR7WPE4_9SPHI</name>
<gene>
    <name evidence="1" type="ORF">IDJ77_05335</name>
</gene>
<dbReference type="Proteomes" id="UP000606600">
    <property type="component" value="Unassembled WGS sequence"/>
</dbReference>
<proteinExistence type="predicted"/>
<dbReference type="EMBL" id="JACWMY010000002">
    <property type="protein sequence ID" value="MBD1363229.1"/>
    <property type="molecule type" value="Genomic_DNA"/>
</dbReference>
<evidence type="ECO:0000313" key="2">
    <source>
        <dbReference type="Proteomes" id="UP000606600"/>
    </source>
</evidence>
<keyword evidence="2" id="KW-1185">Reference proteome</keyword>
<evidence type="ECO:0000313" key="1">
    <source>
        <dbReference type="EMBL" id="MBD1363229.1"/>
    </source>
</evidence>
<reference evidence="1 2" key="1">
    <citation type="submission" date="2020-09" db="EMBL/GenBank/DDBJ databases">
        <title>Novel species of Mucilaginibacter isolated from a glacier on the Tibetan Plateau.</title>
        <authorList>
            <person name="Liu Q."/>
            <person name="Xin Y.-H."/>
        </authorList>
    </citation>
    <scope>NUCLEOTIDE SEQUENCE [LARGE SCALE GENOMIC DNA]</scope>
    <source>
        <strain evidence="1 2">ZT4R22</strain>
    </source>
</reference>
<comment type="caution">
    <text evidence="1">The sequence shown here is derived from an EMBL/GenBank/DDBJ whole genome shotgun (WGS) entry which is preliminary data.</text>
</comment>
<dbReference type="RefSeq" id="WP_191187892.1">
    <property type="nucleotide sequence ID" value="NZ_JACWMY010000002.1"/>
</dbReference>